<evidence type="ECO:0000313" key="3">
    <source>
        <dbReference type="Proteomes" id="UP000269198"/>
    </source>
</evidence>
<dbReference type="Pfam" id="PF11271">
    <property type="entry name" value="PorA"/>
    <property type="match status" value="1"/>
</dbReference>
<accession>A0A3N0EA01</accession>
<dbReference type="AlphaFoldDB" id="A0A3N0EA01"/>
<proteinExistence type="predicted"/>
<dbReference type="OrthoDB" id="153031at2"/>
<evidence type="ECO:0000256" key="1">
    <source>
        <dbReference type="SAM" id="Phobius"/>
    </source>
</evidence>
<name>A0A3N0EA01_9ACTN</name>
<keyword evidence="3" id="KW-1185">Reference proteome</keyword>
<keyword evidence="1" id="KW-0812">Transmembrane</keyword>
<sequence length="307" mass="34101">MRRTVALVCIAVGVFSIALAPMLRYWVADAVMKTPMDYYDKKVNRGENVTYFSIEDVELVEGATVEAITTLRGDVAASDEETVVWKQFTWVADVDTGYGIQSTVRKTGHDRVSGEAVDCCDASIEGETVRHEGQVFKWPFLTEKENYEFFDTTIQEARPIRFDGEETIDGMETYRFVQEIEPTKIGERDLPRDVAGLNGEGDVTADEMYSVTRTYWIEPTTGIPIDLSEEQHRAGHVDGEEVLTFFEGDMDWTDETVESNIESTEDSLASLNLIRTVVPVVLLILGVGLVGVGVVPLAVAGRGTRAH</sequence>
<evidence type="ECO:0000313" key="2">
    <source>
        <dbReference type="EMBL" id="RNL84630.1"/>
    </source>
</evidence>
<dbReference type="InterPro" id="IPR021424">
    <property type="entry name" value="PorA"/>
</dbReference>
<comment type="caution">
    <text evidence="2">The sequence shown here is derived from an EMBL/GenBank/DDBJ whole genome shotgun (WGS) entry which is preliminary data.</text>
</comment>
<reference evidence="2 3" key="1">
    <citation type="submission" date="2018-11" db="EMBL/GenBank/DDBJ databases">
        <title>The genome draft of YIM 96095.</title>
        <authorList>
            <person name="Tang S.-K."/>
            <person name="Chunyu W.-X."/>
            <person name="Feng Y.-Z."/>
        </authorList>
    </citation>
    <scope>NUCLEOTIDE SEQUENCE [LARGE SCALE GENOMIC DNA]</scope>
    <source>
        <strain evidence="2 3">YIM 96095</strain>
    </source>
</reference>
<keyword evidence="1" id="KW-1133">Transmembrane helix</keyword>
<dbReference type="RefSeq" id="WP_123201447.1">
    <property type="nucleotide sequence ID" value="NZ_RJMB01000010.1"/>
</dbReference>
<gene>
    <name evidence="2" type="ORF">EFW17_12050</name>
</gene>
<dbReference type="EMBL" id="RJMB01000010">
    <property type="protein sequence ID" value="RNL84630.1"/>
    <property type="molecule type" value="Genomic_DNA"/>
</dbReference>
<keyword evidence="1" id="KW-0472">Membrane</keyword>
<organism evidence="2 3">
    <name type="scientific">Halostreptopolyspora alba</name>
    <dbReference type="NCBI Taxonomy" id="2487137"/>
    <lineage>
        <taxon>Bacteria</taxon>
        <taxon>Bacillati</taxon>
        <taxon>Actinomycetota</taxon>
        <taxon>Actinomycetes</taxon>
        <taxon>Streptosporangiales</taxon>
        <taxon>Nocardiopsidaceae</taxon>
        <taxon>Halostreptopolyspora</taxon>
    </lineage>
</organism>
<protein>
    <submittedName>
        <fullName evidence="2">DUF3068 domain-containing protein</fullName>
    </submittedName>
</protein>
<feature type="transmembrane region" description="Helical" evidence="1">
    <location>
        <begin position="277"/>
        <end position="300"/>
    </location>
</feature>
<dbReference type="Proteomes" id="UP000269198">
    <property type="component" value="Unassembled WGS sequence"/>
</dbReference>